<keyword evidence="4" id="KW-1185">Reference proteome</keyword>
<dbReference type="SUPFAM" id="SSF53335">
    <property type="entry name" value="S-adenosyl-L-methionine-dependent methyltransferases"/>
    <property type="match status" value="1"/>
</dbReference>
<accession>A0AAJ4RB59</accession>
<dbReference type="RefSeq" id="WP_123353104.1">
    <property type="nucleotide sequence ID" value="NZ_CP027432.2"/>
</dbReference>
<dbReference type="Gene3D" id="3.40.50.150">
    <property type="entry name" value="Vaccinia Virus protein VP39"/>
    <property type="match status" value="1"/>
</dbReference>
<dbReference type="EMBL" id="CP027432">
    <property type="protein sequence ID" value="QCI29169.1"/>
    <property type="molecule type" value="Genomic_DNA"/>
</dbReference>
<gene>
    <name evidence="1" type="ORF">C6V80_09455</name>
    <name evidence="2" type="ORF">EDC58_1727</name>
</gene>
<dbReference type="Proteomes" id="UP000298805">
    <property type="component" value="Chromosome"/>
</dbReference>
<dbReference type="AlphaFoldDB" id="A0AAJ4RB59"/>
<dbReference type="GO" id="GO:0032259">
    <property type="term" value="P:methylation"/>
    <property type="evidence" value="ECO:0007669"/>
    <property type="project" value="UniProtKB-KW"/>
</dbReference>
<dbReference type="InterPro" id="IPR029063">
    <property type="entry name" value="SAM-dependent_MTases_sf"/>
</dbReference>
<evidence type="ECO:0000313" key="1">
    <source>
        <dbReference type="EMBL" id="QCI29169.1"/>
    </source>
</evidence>
<dbReference type="EMBL" id="RJVK01000005">
    <property type="protein sequence ID" value="ROR38813.1"/>
    <property type="molecule type" value="Genomic_DNA"/>
</dbReference>
<dbReference type="Pfam" id="PF13489">
    <property type="entry name" value="Methyltransf_23"/>
    <property type="match status" value="1"/>
</dbReference>
<reference evidence="2 3" key="2">
    <citation type="submission" date="2018-11" db="EMBL/GenBank/DDBJ databases">
        <title>Genomic Encyclopedia of Type Strains, Phase IV (KMG-IV): sequencing the most valuable type-strain genomes for metagenomic binning, comparative biology and taxonomic classification.</title>
        <authorList>
            <person name="Goeker M."/>
        </authorList>
    </citation>
    <scope>NUCLEOTIDE SEQUENCE [LARGE SCALE GENOMIC DNA]</scope>
    <source>
        <strain evidence="2 3">DSM 27783</strain>
    </source>
</reference>
<evidence type="ECO:0000313" key="4">
    <source>
        <dbReference type="Proteomes" id="UP000298805"/>
    </source>
</evidence>
<reference evidence="4" key="1">
    <citation type="submission" date="2018-03" db="EMBL/GenBank/DDBJ databases">
        <title>A comparative analysis of the Nautiliaceae.</title>
        <authorList>
            <person name="Grosche A."/>
            <person name="Smedile F."/>
            <person name="Vetriani C."/>
        </authorList>
    </citation>
    <scope>NUCLEOTIDE SEQUENCE [LARGE SCALE GENOMIC DNA]</scope>
    <source>
        <strain evidence="4">TB6</strain>
    </source>
</reference>
<proteinExistence type="predicted"/>
<protein>
    <submittedName>
        <fullName evidence="1">Class I SAM-dependent methyltransferase</fullName>
    </submittedName>
    <submittedName>
        <fullName evidence="2">Ubiquinone/menaquinone biosynthesis C-methylase UbiE</fullName>
    </submittedName>
</protein>
<dbReference type="GO" id="GO:0008168">
    <property type="term" value="F:methyltransferase activity"/>
    <property type="evidence" value="ECO:0007669"/>
    <property type="project" value="UniProtKB-KW"/>
</dbReference>
<name>A0AAJ4RB59_9BACT</name>
<dbReference type="CDD" id="cd02440">
    <property type="entry name" value="AdoMet_MTases"/>
    <property type="match status" value="1"/>
</dbReference>
<dbReference type="PANTHER" id="PTHR43861">
    <property type="entry name" value="TRANS-ACONITATE 2-METHYLTRANSFERASE-RELATED"/>
    <property type="match status" value="1"/>
</dbReference>
<keyword evidence="1" id="KW-0489">Methyltransferase</keyword>
<organism evidence="2 3">
    <name type="scientific">Caminibacter pacificus</name>
    <dbReference type="NCBI Taxonomy" id="1424653"/>
    <lineage>
        <taxon>Bacteria</taxon>
        <taxon>Pseudomonadati</taxon>
        <taxon>Campylobacterota</taxon>
        <taxon>Epsilonproteobacteria</taxon>
        <taxon>Nautiliales</taxon>
        <taxon>Nautiliaceae</taxon>
        <taxon>Caminibacter</taxon>
    </lineage>
</organism>
<reference evidence="1" key="3">
    <citation type="submission" date="2019-06" db="EMBL/GenBank/DDBJ databases">
        <title>A comparative analysis of the Nautiliaceae.</title>
        <authorList>
            <person name="Grosche A."/>
            <person name="Smedile F."/>
            <person name="Vetriani C."/>
        </authorList>
    </citation>
    <scope>NUCLEOTIDE SEQUENCE</scope>
    <source>
        <strain evidence="1">TB6</strain>
    </source>
</reference>
<dbReference type="Proteomes" id="UP000272781">
    <property type="component" value="Unassembled WGS sequence"/>
</dbReference>
<evidence type="ECO:0000313" key="2">
    <source>
        <dbReference type="EMBL" id="ROR38813.1"/>
    </source>
</evidence>
<sequence length="202" mass="23258">MNLFDLYYEDYEKWFEKHPKIYEEELKTMKTLLPKGRGMEIGVGSGRFAAPLGIKFGIEPSRKMAEIARNRGIEVLEITAEEMDFEEEFDFILMVTTICFVKDPLKTIQNCYKALKKGGFLLVAFVDKNSPLGKTYEKNKQNSKFYAPATFFSKDDIINLMKKAGFKNFECKENLYGDSLDNLKFKINDCNGGAFKVIRGKK</sequence>
<evidence type="ECO:0000313" key="3">
    <source>
        <dbReference type="Proteomes" id="UP000272781"/>
    </source>
</evidence>
<keyword evidence="2" id="KW-0830">Ubiquinone</keyword>
<keyword evidence="1" id="KW-0808">Transferase</keyword>